<keyword evidence="2" id="KW-0238">DNA-binding</keyword>
<evidence type="ECO:0000259" key="6">
    <source>
        <dbReference type="PROSITE" id="PS50048"/>
    </source>
</evidence>
<evidence type="ECO:0000256" key="3">
    <source>
        <dbReference type="ARBA" id="ARBA00023163"/>
    </source>
</evidence>
<dbReference type="GO" id="GO:0003677">
    <property type="term" value="F:DNA binding"/>
    <property type="evidence" value="ECO:0007669"/>
    <property type="project" value="UniProtKB-KW"/>
</dbReference>
<feature type="domain" description="Zn(2)-C6 fungal-type" evidence="6">
    <location>
        <begin position="13"/>
        <end position="44"/>
    </location>
</feature>
<dbReference type="Pfam" id="PF00172">
    <property type="entry name" value="Zn_clus"/>
    <property type="match status" value="1"/>
</dbReference>
<feature type="region of interest" description="Disordered" evidence="5">
    <location>
        <begin position="60"/>
        <end position="110"/>
    </location>
</feature>
<accession>A0A022W3Y5</accession>
<dbReference type="HOGENOM" id="CLU_024934_5_2_1"/>
<evidence type="ECO:0000256" key="5">
    <source>
        <dbReference type="SAM" id="MobiDB-lite"/>
    </source>
</evidence>
<dbReference type="OrthoDB" id="4937900at2759"/>
<evidence type="ECO:0000256" key="1">
    <source>
        <dbReference type="ARBA" id="ARBA00023015"/>
    </source>
</evidence>
<protein>
    <recommendedName>
        <fullName evidence="6">Zn(2)-C6 fungal-type domain-containing protein</fullName>
    </recommendedName>
</protein>
<dbReference type="InterPro" id="IPR036864">
    <property type="entry name" value="Zn2-C6_fun-type_DNA-bd_sf"/>
</dbReference>
<dbReference type="InterPro" id="IPR001138">
    <property type="entry name" value="Zn2Cys6_DnaBD"/>
</dbReference>
<dbReference type="EMBL" id="KK207832">
    <property type="protein sequence ID" value="EZF53009.1"/>
    <property type="molecule type" value="Genomic_DNA"/>
</dbReference>
<keyword evidence="1" id="KW-0805">Transcription regulation</keyword>
<dbReference type="PROSITE" id="PS00463">
    <property type="entry name" value="ZN2_CY6_FUNGAL_1"/>
    <property type="match status" value="1"/>
</dbReference>
<dbReference type="PANTHER" id="PTHR47784">
    <property type="entry name" value="STEROL UPTAKE CONTROL PROTEIN 2"/>
    <property type="match status" value="1"/>
</dbReference>
<name>A0A022W3Y5_TRIRU</name>
<sequence>MSSRRSHRKSRTGCYQCKRRRIKCDESPAPCGNCRKHNVFDCQFPNQPPNSFYASFVPLPTTQPETTSDSPAPVNAPPIAPSPIAPASGPTDTSITPATSASRHTPIIPPATSAPVQFRTIAPSATQLPAILNQGPPPSPAWATGIERHSIFSAIPDRFQEDKSLNLEDLELLHHYTTKTYQTLSNNNEHEEIWKNVIPEEAIKHPFLMHGLLALAALHIIECHDPDDSEIRRKYSALANKHQNLALATFRPELNNITPSNCHAVFAFSSLIAALAFAFSRSERSSQPADHIEQAVQDFYLFRGVDKVLHAQWSRIIKGKLGALVRRPADSSAAYPLSKDVIDNLDYLHSCNGESAAHIPAEEKAIYNHAIRELRMSFERCPSNWEGVFRWPMVVPEPYLGLLNTRKPMALVILGHYCVILSRLDMCWWSEGWSQHLFEAIYKSLHPSWRTLVQWPMQMIGLSEQLAHIP</sequence>
<dbReference type="PROSITE" id="PS50048">
    <property type="entry name" value="ZN2_CY6_FUNGAL_2"/>
    <property type="match status" value="1"/>
</dbReference>
<feature type="compositionally biased region" description="Polar residues" evidence="5">
    <location>
        <begin position="60"/>
        <end position="69"/>
    </location>
</feature>
<gene>
    <name evidence="7" type="ORF">H103_03995</name>
</gene>
<dbReference type="Pfam" id="PF11951">
    <property type="entry name" value="Fungal_trans_2"/>
    <property type="match status" value="1"/>
</dbReference>
<reference evidence="7" key="1">
    <citation type="submission" date="2014-02" db="EMBL/GenBank/DDBJ databases">
        <title>The Genome Sequence of Trichophyton rubrum (morphotype fischeri) CBS 288.86.</title>
        <authorList>
            <consortium name="The Broad Institute Genomics Platform"/>
            <person name="Cuomo C.A."/>
            <person name="White T.C."/>
            <person name="Graser Y."/>
            <person name="Martinez-Rossi N."/>
            <person name="Heitman J."/>
            <person name="Young S.K."/>
            <person name="Zeng Q."/>
            <person name="Gargeya S."/>
            <person name="Abouelleil A."/>
            <person name="Alvarado L."/>
            <person name="Chapman S.B."/>
            <person name="Gainer-Dewar J."/>
            <person name="Goldberg J."/>
            <person name="Griggs A."/>
            <person name="Gujja S."/>
            <person name="Hansen M."/>
            <person name="Howarth C."/>
            <person name="Imamovic A."/>
            <person name="Larimer J."/>
            <person name="Martinez D."/>
            <person name="Murphy C."/>
            <person name="Pearson M.D."/>
            <person name="Persinoti G."/>
            <person name="Poon T."/>
            <person name="Priest M."/>
            <person name="Roberts A.D."/>
            <person name="Saif S."/>
            <person name="Shea T.D."/>
            <person name="Sykes S.N."/>
            <person name="Wortman J."/>
            <person name="Nusbaum C."/>
            <person name="Birren B."/>
        </authorList>
    </citation>
    <scope>NUCLEOTIDE SEQUENCE [LARGE SCALE GENOMIC DNA]</scope>
    <source>
        <strain evidence="7">CBS 288.86</strain>
    </source>
</reference>
<keyword evidence="4" id="KW-0539">Nucleus</keyword>
<feature type="compositionally biased region" description="Pro residues" evidence="5">
    <location>
        <begin position="74"/>
        <end position="84"/>
    </location>
</feature>
<proteinExistence type="predicted"/>
<dbReference type="SUPFAM" id="SSF57701">
    <property type="entry name" value="Zn2/Cys6 DNA-binding domain"/>
    <property type="match status" value="1"/>
</dbReference>
<dbReference type="PANTHER" id="PTHR47784:SF5">
    <property type="entry name" value="STEROL UPTAKE CONTROL PROTEIN 2"/>
    <property type="match status" value="1"/>
</dbReference>
<evidence type="ECO:0000256" key="2">
    <source>
        <dbReference type="ARBA" id="ARBA00023125"/>
    </source>
</evidence>
<dbReference type="GO" id="GO:0001228">
    <property type="term" value="F:DNA-binding transcription activator activity, RNA polymerase II-specific"/>
    <property type="evidence" value="ECO:0007669"/>
    <property type="project" value="TreeGrafter"/>
</dbReference>
<dbReference type="CDD" id="cd00067">
    <property type="entry name" value="GAL4"/>
    <property type="match status" value="1"/>
</dbReference>
<organism evidence="7">
    <name type="scientific">Trichophyton rubrum CBS 288.86</name>
    <dbReference type="NCBI Taxonomy" id="1215330"/>
    <lineage>
        <taxon>Eukaryota</taxon>
        <taxon>Fungi</taxon>
        <taxon>Dikarya</taxon>
        <taxon>Ascomycota</taxon>
        <taxon>Pezizomycotina</taxon>
        <taxon>Eurotiomycetes</taxon>
        <taxon>Eurotiomycetidae</taxon>
        <taxon>Onygenales</taxon>
        <taxon>Arthrodermataceae</taxon>
        <taxon>Trichophyton</taxon>
    </lineage>
</organism>
<keyword evidence="3" id="KW-0804">Transcription</keyword>
<dbReference type="GO" id="GO:0008270">
    <property type="term" value="F:zinc ion binding"/>
    <property type="evidence" value="ECO:0007669"/>
    <property type="project" value="InterPro"/>
</dbReference>
<evidence type="ECO:0000256" key="4">
    <source>
        <dbReference type="ARBA" id="ARBA00023242"/>
    </source>
</evidence>
<feature type="compositionally biased region" description="Polar residues" evidence="5">
    <location>
        <begin position="91"/>
        <end position="103"/>
    </location>
</feature>
<dbReference type="AlphaFoldDB" id="A0A022W3Y5"/>
<evidence type="ECO:0000313" key="7">
    <source>
        <dbReference type="EMBL" id="EZF53009.1"/>
    </source>
</evidence>
<dbReference type="InterPro" id="IPR021858">
    <property type="entry name" value="Fun_TF"/>
</dbReference>
<dbReference type="InterPro" id="IPR053157">
    <property type="entry name" value="Sterol_Uptake_Regulator"/>
</dbReference>
<dbReference type="SMART" id="SM00066">
    <property type="entry name" value="GAL4"/>
    <property type="match status" value="1"/>
</dbReference>
<dbReference type="Proteomes" id="UP000023758">
    <property type="component" value="Unassembled WGS sequence"/>
</dbReference>
<dbReference type="Gene3D" id="4.10.240.10">
    <property type="entry name" value="Zn(2)-C6 fungal-type DNA-binding domain"/>
    <property type="match status" value="1"/>
</dbReference>